<dbReference type="PANTHER" id="PTHR28594:SF1">
    <property type="entry name" value="ATR-INTERACTING PROTEIN"/>
    <property type="match status" value="1"/>
</dbReference>
<comment type="caution">
    <text evidence="3">The sequence shown here is derived from an EMBL/GenBank/DDBJ whole genome shotgun (WGS) entry which is preliminary data.</text>
</comment>
<keyword evidence="1" id="KW-0175">Coiled coil</keyword>
<accession>A0AAD7P123</accession>
<evidence type="ECO:0000256" key="2">
    <source>
        <dbReference type="SAM" id="MobiDB-lite"/>
    </source>
</evidence>
<reference evidence="3" key="1">
    <citation type="submission" date="2023-03" db="EMBL/GenBank/DDBJ databases">
        <title>Massive genome expansion in bonnet fungi (Mycena s.s.) driven by repeated elements and novel gene families across ecological guilds.</title>
        <authorList>
            <consortium name="Lawrence Berkeley National Laboratory"/>
            <person name="Harder C.B."/>
            <person name="Miyauchi S."/>
            <person name="Viragh M."/>
            <person name="Kuo A."/>
            <person name="Thoen E."/>
            <person name="Andreopoulos B."/>
            <person name="Lu D."/>
            <person name="Skrede I."/>
            <person name="Drula E."/>
            <person name="Henrissat B."/>
            <person name="Morin E."/>
            <person name="Kohler A."/>
            <person name="Barry K."/>
            <person name="LaButti K."/>
            <person name="Morin E."/>
            <person name="Salamov A."/>
            <person name="Lipzen A."/>
            <person name="Mereny Z."/>
            <person name="Hegedus B."/>
            <person name="Baldrian P."/>
            <person name="Stursova M."/>
            <person name="Weitz H."/>
            <person name="Taylor A."/>
            <person name="Grigoriev I.V."/>
            <person name="Nagy L.G."/>
            <person name="Martin F."/>
            <person name="Kauserud H."/>
        </authorList>
    </citation>
    <scope>NUCLEOTIDE SEQUENCE</scope>
    <source>
        <strain evidence="3">CBHHK182m</strain>
    </source>
</reference>
<protein>
    <submittedName>
        <fullName evidence="3">Uncharacterized protein</fullName>
    </submittedName>
</protein>
<feature type="region of interest" description="Disordered" evidence="2">
    <location>
        <begin position="816"/>
        <end position="841"/>
    </location>
</feature>
<feature type="region of interest" description="Disordered" evidence="2">
    <location>
        <begin position="28"/>
        <end position="48"/>
    </location>
</feature>
<organism evidence="3 4">
    <name type="scientific">Mycena metata</name>
    <dbReference type="NCBI Taxonomy" id="1033252"/>
    <lineage>
        <taxon>Eukaryota</taxon>
        <taxon>Fungi</taxon>
        <taxon>Dikarya</taxon>
        <taxon>Basidiomycota</taxon>
        <taxon>Agaricomycotina</taxon>
        <taxon>Agaricomycetes</taxon>
        <taxon>Agaricomycetidae</taxon>
        <taxon>Agaricales</taxon>
        <taxon>Marasmiineae</taxon>
        <taxon>Mycenaceae</taxon>
        <taxon>Mycena</taxon>
    </lineage>
</organism>
<evidence type="ECO:0000313" key="4">
    <source>
        <dbReference type="Proteomes" id="UP001215598"/>
    </source>
</evidence>
<gene>
    <name evidence="3" type="ORF">B0H16DRAFT_487661</name>
</gene>
<feature type="region of interest" description="Disordered" evidence="2">
    <location>
        <begin position="246"/>
        <end position="366"/>
    </location>
</feature>
<dbReference type="AlphaFoldDB" id="A0AAD7P123"/>
<feature type="region of interest" description="Disordered" evidence="2">
    <location>
        <begin position="93"/>
        <end position="157"/>
    </location>
</feature>
<sequence>MSDDYFFDDDIILDDQTLAVLDSEEQKFLSQAPPPAKRQKTDKGWKPVAIQGRAPVDEDLPEISVHGDGSYVFRGPPKVGGSTSTVVAAATFKPPIPHQRVASVPVASRVPTHTRPPEPPGRPRDPAPQPAIHTRVQAPPRREPPPSAPSEVLQAQGEALRKQIEELRRENEKYRAELKDATDAKLAKQGEVSILRQTIEKGAQDHATQVAKLKVAKEESEARQIALQKEMKAEMERLKTQFIFKQHELESSSRKPPASVRSKRVTKDIPSTPLAVPSQIRGWNASTSHAAFPDQSPVRVRGSPQGANPRRTPEKLRKPPKLMGFQNSFADATPVRSVQSRVKKDAESVVPGREPSPSTSPIPFPRQLTDVKMTDFADELTGPEATDAERPPDEAMLVDDLQEIAPFNWKAELTRIILTHSSPEGTSPTLKILVGLTLPAPELAEQYSNAVTRILELVASTSQHKDYETALPSLCRHLTSMLAMMNGTKLVHELAVLLNMLAYLTCSLPMFAPFLLAVSHENGDDYDILETLCAIVRDHLDPTTHKHTTSALGNEMTSLLEGLCWNVKDDLISRLAVLCNSKDILMIFLDPSQPSWFLRRSTQLLVFLATHPKLSRDLLSNSEKPLPSDGGKAKDVTKVPHIERMCSILIDASRKDPDAFEMKSQILTFFGTLSVVHPDVHALLVGCQGLVPSLVAFLTQMTTLLWEGDEFFSMSSEAIARTIRTLNQTLFLLHHLVFGIEPNFNLRHRLHYAPSRAFNGITHMFIVSFGRLGCADPPEWIESAHKLELESMSEMAQDLLDLVVDGPEGDSIWTAYQVDSGDTGDNSDTDEEDMEAKLLGT</sequence>
<feature type="coiled-coil region" evidence="1">
    <location>
        <begin position="210"/>
        <end position="237"/>
    </location>
</feature>
<keyword evidence="4" id="KW-1185">Reference proteome</keyword>
<evidence type="ECO:0000256" key="1">
    <source>
        <dbReference type="SAM" id="Coils"/>
    </source>
</evidence>
<dbReference type="GO" id="GO:0000077">
    <property type="term" value="P:DNA damage checkpoint signaling"/>
    <property type="evidence" value="ECO:0007669"/>
    <property type="project" value="InterPro"/>
</dbReference>
<name>A0AAD7P123_9AGAR</name>
<feature type="compositionally biased region" description="Polar residues" evidence="2">
    <location>
        <begin position="325"/>
        <end position="340"/>
    </location>
</feature>
<dbReference type="PANTHER" id="PTHR28594">
    <property type="entry name" value="ATR-INTERACTING PROTEIN"/>
    <property type="match status" value="1"/>
</dbReference>
<proteinExistence type="predicted"/>
<feature type="compositionally biased region" description="Acidic residues" evidence="2">
    <location>
        <begin position="825"/>
        <end position="834"/>
    </location>
</feature>
<dbReference type="Proteomes" id="UP001215598">
    <property type="component" value="Unassembled WGS sequence"/>
</dbReference>
<evidence type="ECO:0000313" key="3">
    <source>
        <dbReference type="EMBL" id="KAJ7783282.1"/>
    </source>
</evidence>
<dbReference type="InterPro" id="IPR033349">
    <property type="entry name" value="ATRIP"/>
</dbReference>
<dbReference type="EMBL" id="JARKIB010000003">
    <property type="protein sequence ID" value="KAJ7783282.1"/>
    <property type="molecule type" value="Genomic_DNA"/>
</dbReference>